<evidence type="ECO:0000313" key="2">
    <source>
        <dbReference type="EMBL" id="MPM00399.1"/>
    </source>
</evidence>
<dbReference type="InterPro" id="IPR011330">
    <property type="entry name" value="Glyco_hydro/deAcase_b/a-brl"/>
</dbReference>
<feature type="transmembrane region" description="Helical" evidence="1">
    <location>
        <begin position="20"/>
        <end position="40"/>
    </location>
</feature>
<dbReference type="InterPro" id="IPR051398">
    <property type="entry name" value="Polysacch_Deacetylase"/>
</dbReference>
<organism evidence="2">
    <name type="scientific">bioreactor metagenome</name>
    <dbReference type="NCBI Taxonomy" id="1076179"/>
    <lineage>
        <taxon>unclassified sequences</taxon>
        <taxon>metagenomes</taxon>
        <taxon>ecological metagenomes</taxon>
    </lineage>
</organism>
<evidence type="ECO:0000256" key="1">
    <source>
        <dbReference type="SAM" id="Phobius"/>
    </source>
</evidence>
<gene>
    <name evidence="2" type="ORF">SDC9_46623</name>
</gene>
<dbReference type="PANTHER" id="PTHR34216:SF3">
    <property type="entry name" value="POLY-BETA-1,6-N-ACETYL-D-GLUCOSAMINE N-DEACETYLASE"/>
    <property type="match status" value="1"/>
</dbReference>
<keyword evidence="1" id="KW-0812">Transmembrane</keyword>
<dbReference type="Gene3D" id="3.20.20.370">
    <property type="entry name" value="Glycoside hydrolase/deacetylase"/>
    <property type="match status" value="1"/>
</dbReference>
<proteinExistence type="predicted"/>
<keyword evidence="1" id="KW-0472">Membrane</keyword>
<accession>A0A644W9Y4</accession>
<dbReference type="AlphaFoldDB" id="A0A644W9Y4"/>
<reference evidence="2" key="1">
    <citation type="submission" date="2019-08" db="EMBL/GenBank/DDBJ databases">
        <authorList>
            <person name="Kucharzyk K."/>
            <person name="Murdoch R.W."/>
            <person name="Higgins S."/>
            <person name="Loffler F."/>
        </authorList>
    </citation>
    <scope>NUCLEOTIDE SEQUENCE</scope>
</reference>
<comment type="caution">
    <text evidence="2">The sequence shown here is derived from an EMBL/GenBank/DDBJ whole genome shotgun (WGS) entry which is preliminary data.</text>
</comment>
<dbReference type="EMBL" id="VSSQ01000728">
    <property type="protein sequence ID" value="MPM00399.1"/>
    <property type="molecule type" value="Genomic_DNA"/>
</dbReference>
<protein>
    <submittedName>
        <fullName evidence="2">Uncharacterized protein</fullName>
    </submittedName>
</protein>
<dbReference type="PANTHER" id="PTHR34216">
    <property type="match status" value="1"/>
</dbReference>
<sequence length="622" mass="71488">MTLKNAFTIRKERRKKIRVFFQVIFLIAIISLAINALYTFKKYQPFNENNTTFAGDQGFIALSYFGVDRVGSGSLIGTEQLESQLAGLKQQGYVTVTQQDILDYYKNGKELPKRSLFLAFEDGRRDTAVFAQKLLERFNYKATIFSYPEKFDNKDTKFLLPSELKDLTQTGNWELGTNGFRLYFINVHDRYNNYLGNMGPLEYSMMMPVLGRNYNHYLMDYIRDENGFPKESYVAMKNRISYDYKTLENIYVDQIGYVPGAYILMHSNTGAFGNNNKVSSVNEYWIKQLFKMNFNREGYAKNVKKSGLYDLTRMQPQSYWSVNHLLMRIKYDTNDEGIEFIKGNQLRQNDWDVQKGAVEFKDEAIILTTLPLDEGVMRLKNSGDFKDIKFSALLTGNEYGQQKIYLRGSAGLASYVLVNFVNNNLVITEKNDGVTKELFKLNLASFDGKKDISIDEDKKQVIEKELETLARYAETTEIAKIQAERLKDKTLENPKKIEDGAQKYEPQLSYHNRGVRQVDIDLKGAQITVNIDGKDAAKDIKLTNVKPGSVYLGAAWGGYGWSQRNLADDVYDGVFDKVLITGNTGVEKEQVLYDERLQGISGFLAIVERAWTHLIDWFIRNL</sequence>
<keyword evidence="1" id="KW-1133">Transmembrane helix</keyword>
<name>A0A644W9Y4_9ZZZZ</name>
<dbReference type="SUPFAM" id="SSF88713">
    <property type="entry name" value="Glycoside hydrolase/deacetylase"/>
    <property type="match status" value="1"/>
</dbReference>
<dbReference type="GO" id="GO:0005975">
    <property type="term" value="P:carbohydrate metabolic process"/>
    <property type="evidence" value="ECO:0007669"/>
    <property type="project" value="InterPro"/>
</dbReference>